<feature type="non-terminal residue" evidence="1">
    <location>
        <position position="1"/>
    </location>
</feature>
<organism evidence="1">
    <name type="scientific">Tanacetum cinerariifolium</name>
    <name type="common">Dalmatian daisy</name>
    <name type="synonym">Chrysanthemum cinerariifolium</name>
    <dbReference type="NCBI Taxonomy" id="118510"/>
    <lineage>
        <taxon>Eukaryota</taxon>
        <taxon>Viridiplantae</taxon>
        <taxon>Streptophyta</taxon>
        <taxon>Embryophyta</taxon>
        <taxon>Tracheophyta</taxon>
        <taxon>Spermatophyta</taxon>
        <taxon>Magnoliopsida</taxon>
        <taxon>eudicotyledons</taxon>
        <taxon>Gunneridae</taxon>
        <taxon>Pentapetalae</taxon>
        <taxon>asterids</taxon>
        <taxon>campanulids</taxon>
        <taxon>Asterales</taxon>
        <taxon>Asteraceae</taxon>
        <taxon>Asteroideae</taxon>
        <taxon>Anthemideae</taxon>
        <taxon>Anthemidinae</taxon>
        <taxon>Tanacetum</taxon>
    </lineage>
</organism>
<proteinExistence type="predicted"/>
<accession>A0A699I0V7</accession>
<keyword evidence="1" id="KW-0808">Transferase</keyword>
<protein>
    <submittedName>
        <fullName evidence="1">RNA-directed DNA polymerase, eukaryota</fullName>
    </submittedName>
</protein>
<dbReference type="GO" id="GO:0003964">
    <property type="term" value="F:RNA-directed DNA polymerase activity"/>
    <property type="evidence" value="ECO:0007669"/>
    <property type="project" value="UniProtKB-KW"/>
</dbReference>
<keyword evidence="1" id="KW-0548">Nucleotidyltransferase</keyword>
<evidence type="ECO:0000313" key="1">
    <source>
        <dbReference type="EMBL" id="GEY77950.1"/>
    </source>
</evidence>
<sequence>YFNQRLIIQHYNAFEYVFKEDEDVLNDDGDESEGHFIIFGDMNEVHDEIKWYGTLFSKAEAQTITSFIDDTGFIDLPLGGRSYT</sequence>
<keyword evidence="1" id="KW-0695">RNA-directed DNA polymerase</keyword>
<gene>
    <name evidence="1" type="ORF">Tci_449924</name>
</gene>
<comment type="caution">
    <text evidence="1">The sequence shown here is derived from an EMBL/GenBank/DDBJ whole genome shotgun (WGS) entry which is preliminary data.</text>
</comment>
<dbReference type="InterPro" id="IPR036691">
    <property type="entry name" value="Endo/exonu/phosph_ase_sf"/>
</dbReference>
<dbReference type="AlphaFoldDB" id="A0A699I0V7"/>
<dbReference type="SUPFAM" id="SSF56219">
    <property type="entry name" value="DNase I-like"/>
    <property type="match status" value="1"/>
</dbReference>
<name>A0A699I0V7_TANCI</name>
<reference evidence="1" key="1">
    <citation type="journal article" date="2019" name="Sci. Rep.">
        <title>Draft genome of Tanacetum cinerariifolium, the natural source of mosquito coil.</title>
        <authorList>
            <person name="Yamashiro T."/>
            <person name="Shiraishi A."/>
            <person name="Satake H."/>
            <person name="Nakayama K."/>
        </authorList>
    </citation>
    <scope>NUCLEOTIDE SEQUENCE</scope>
</reference>
<dbReference type="EMBL" id="BKCJ010208936">
    <property type="protein sequence ID" value="GEY77950.1"/>
    <property type="molecule type" value="Genomic_DNA"/>
</dbReference>